<feature type="signal peptide" evidence="2">
    <location>
        <begin position="1"/>
        <end position="29"/>
    </location>
</feature>
<organism evidence="4 5">
    <name type="scientific">Eleusine coracana subsp. coracana</name>
    <dbReference type="NCBI Taxonomy" id="191504"/>
    <lineage>
        <taxon>Eukaryota</taxon>
        <taxon>Viridiplantae</taxon>
        <taxon>Streptophyta</taxon>
        <taxon>Embryophyta</taxon>
        <taxon>Tracheophyta</taxon>
        <taxon>Spermatophyta</taxon>
        <taxon>Magnoliopsida</taxon>
        <taxon>Liliopsida</taxon>
        <taxon>Poales</taxon>
        <taxon>Poaceae</taxon>
        <taxon>PACMAD clade</taxon>
        <taxon>Chloridoideae</taxon>
        <taxon>Cynodonteae</taxon>
        <taxon>Eleusininae</taxon>
        <taxon>Eleusine</taxon>
    </lineage>
</organism>
<dbReference type="InterPro" id="IPR038765">
    <property type="entry name" value="Papain-like_cys_pep_sf"/>
</dbReference>
<keyword evidence="5" id="KW-1185">Reference proteome</keyword>
<dbReference type="SUPFAM" id="SSF54001">
    <property type="entry name" value="Cysteine proteinases"/>
    <property type="match status" value="2"/>
</dbReference>
<dbReference type="Pfam" id="PF08246">
    <property type="entry name" value="Inhibitor_I29"/>
    <property type="match status" value="2"/>
</dbReference>
<reference evidence="4" key="2">
    <citation type="submission" date="2021-12" db="EMBL/GenBank/DDBJ databases">
        <title>Resequencing data analysis of finger millet.</title>
        <authorList>
            <person name="Hatakeyama M."/>
            <person name="Aluri S."/>
            <person name="Balachadran M.T."/>
            <person name="Sivarajan S.R."/>
            <person name="Poveda L."/>
            <person name="Shimizu-Inatsugi R."/>
            <person name="Schlapbach R."/>
            <person name="Sreeman S.M."/>
            <person name="Shimizu K.K."/>
        </authorList>
    </citation>
    <scope>NUCLEOTIDE SEQUENCE</scope>
</reference>
<protein>
    <recommendedName>
        <fullName evidence="3">Cathepsin propeptide inhibitor domain-containing protein</fullName>
    </recommendedName>
</protein>
<dbReference type="EMBL" id="BQKI01000074">
    <property type="protein sequence ID" value="GJN18877.1"/>
    <property type="molecule type" value="Genomic_DNA"/>
</dbReference>
<feature type="compositionally biased region" description="Basic and acidic residues" evidence="1">
    <location>
        <begin position="229"/>
        <end position="238"/>
    </location>
</feature>
<gene>
    <name evidence="4" type="primary">gb06087</name>
    <name evidence="4" type="ORF">PR202_gb06087</name>
</gene>
<evidence type="ECO:0000313" key="4">
    <source>
        <dbReference type="EMBL" id="GJN18877.1"/>
    </source>
</evidence>
<dbReference type="InterPro" id="IPR013201">
    <property type="entry name" value="Prot_inhib_I29"/>
</dbReference>
<dbReference type="SMART" id="SM00848">
    <property type="entry name" value="Inhibitor_I29"/>
    <property type="match status" value="2"/>
</dbReference>
<dbReference type="Proteomes" id="UP001054889">
    <property type="component" value="Unassembled WGS sequence"/>
</dbReference>
<proteinExistence type="predicted"/>
<reference evidence="4" key="1">
    <citation type="journal article" date="2018" name="DNA Res.">
        <title>Multiple hybrid de novo genome assembly of finger millet, an orphan allotetraploid crop.</title>
        <authorList>
            <person name="Hatakeyama M."/>
            <person name="Aluri S."/>
            <person name="Balachadran M.T."/>
            <person name="Sivarajan S.R."/>
            <person name="Patrignani A."/>
            <person name="Gruter S."/>
            <person name="Poveda L."/>
            <person name="Shimizu-Inatsugi R."/>
            <person name="Baeten J."/>
            <person name="Francoijs K.J."/>
            <person name="Nataraja K.N."/>
            <person name="Reddy Y.A.N."/>
            <person name="Phadnis S."/>
            <person name="Ravikumar R.L."/>
            <person name="Schlapbach R."/>
            <person name="Sreeman S.M."/>
            <person name="Shimizu K.K."/>
        </authorList>
    </citation>
    <scope>NUCLEOTIDE SEQUENCE</scope>
</reference>
<sequence length="238" mass="26627">MRGSTAALMATAAAAALLMLLVSLAVTDTWTISSSYEQEQEQETLRKMFVEWKAKYGVTYKGVGEEECRYALFKNTHRRVVRANAAGVTSGINGLSGLASEEIFLGFGVQIGKESYEEETRRMFVGWKAKYGKTYRDVGEEDCRYKLFKGNRRVVVKLNAAAGETAYGLNQFGDLTDEEVRSSCYYWHGGVFRSNSKMEGKLSARCQAVTADQPNTVDERLIKSQLKNASDKEEKKRS</sequence>
<feature type="domain" description="Cathepsin propeptide inhibitor" evidence="3">
    <location>
        <begin position="49"/>
        <end position="103"/>
    </location>
</feature>
<dbReference type="Gene3D" id="1.10.287.2250">
    <property type="match status" value="2"/>
</dbReference>
<accession>A0AAV5E8E2</accession>
<feature type="domain" description="Cathepsin propeptide inhibitor" evidence="3">
    <location>
        <begin position="124"/>
        <end position="180"/>
    </location>
</feature>
<evidence type="ECO:0000256" key="2">
    <source>
        <dbReference type="SAM" id="SignalP"/>
    </source>
</evidence>
<keyword evidence="2" id="KW-0732">Signal</keyword>
<evidence type="ECO:0000256" key="1">
    <source>
        <dbReference type="SAM" id="MobiDB-lite"/>
    </source>
</evidence>
<comment type="caution">
    <text evidence="4">The sequence shown here is derived from an EMBL/GenBank/DDBJ whole genome shotgun (WGS) entry which is preliminary data.</text>
</comment>
<feature type="chain" id="PRO_5043450455" description="Cathepsin propeptide inhibitor domain-containing protein" evidence="2">
    <location>
        <begin position="30"/>
        <end position="238"/>
    </location>
</feature>
<dbReference type="AlphaFoldDB" id="A0AAV5E8E2"/>
<feature type="region of interest" description="Disordered" evidence="1">
    <location>
        <begin position="217"/>
        <end position="238"/>
    </location>
</feature>
<evidence type="ECO:0000259" key="3">
    <source>
        <dbReference type="SMART" id="SM00848"/>
    </source>
</evidence>
<evidence type="ECO:0000313" key="5">
    <source>
        <dbReference type="Proteomes" id="UP001054889"/>
    </source>
</evidence>
<name>A0AAV5E8E2_ELECO</name>